<dbReference type="Proteomes" id="UP001304298">
    <property type="component" value="Unassembled WGS sequence"/>
</dbReference>
<protein>
    <submittedName>
        <fullName evidence="1">Uncharacterized protein</fullName>
    </submittedName>
</protein>
<name>A0ABU5R604_9PSEU</name>
<sequence length="42" mass="4796">MAPLVTYLHVVRPVLYREEWTAAVVPGPPSRGRRTPADHRNE</sequence>
<evidence type="ECO:0000313" key="1">
    <source>
        <dbReference type="EMBL" id="MEA5361090.1"/>
    </source>
</evidence>
<evidence type="ECO:0000313" key="2">
    <source>
        <dbReference type="Proteomes" id="UP001304298"/>
    </source>
</evidence>
<comment type="caution">
    <text evidence="1">The sequence shown here is derived from an EMBL/GenBank/DDBJ whole genome shotgun (WGS) entry which is preliminary data.</text>
</comment>
<accession>A0ABU5R604</accession>
<dbReference type="EMBL" id="JAYFSI010000003">
    <property type="protein sequence ID" value="MEA5361090.1"/>
    <property type="molecule type" value="Genomic_DNA"/>
</dbReference>
<proteinExistence type="predicted"/>
<keyword evidence="2" id="KW-1185">Reference proteome</keyword>
<dbReference type="RefSeq" id="WP_323327879.1">
    <property type="nucleotide sequence ID" value="NZ_JAYFSI010000003.1"/>
</dbReference>
<organism evidence="1 2">
    <name type="scientific">Amycolatopsis heterodermiae</name>
    <dbReference type="NCBI Taxonomy" id="3110235"/>
    <lineage>
        <taxon>Bacteria</taxon>
        <taxon>Bacillati</taxon>
        <taxon>Actinomycetota</taxon>
        <taxon>Actinomycetes</taxon>
        <taxon>Pseudonocardiales</taxon>
        <taxon>Pseudonocardiaceae</taxon>
        <taxon>Amycolatopsis</taxon>
    </lineage>
</organism>
<reference evidence="1 2" key="1">
    <citation type="submission" date="2023-12" db="EMBL/GenBank/DDBJ databases">
        <title>Amycolatopsis sp. V23-08.</title>
        <authorList>
            <person name="Somphong A."/>
        </authorList>
    </citation>
    <scope>NUCLEOTIDE SEQUENCE [LARGE SCALE GENOMIC DNA]</scope>
    <source>
        <strain evidence="1 2">V23-08</strain>
    </source>
</reference>
<gene>
    <name evidence="1" type="ORF">VA596_16215</name>
</gene>